<dbReference type="Gene3D" id="3.40.1620.10">
    <property type="entry name" value="YefM-like domain"/>
    <property type="match status" value="1"/>
</dbReference>
<accession>A0ABT7JN80</accession>
<evidence type="ECO:0000313" key="3">
    <source>
        <dbReference type="EMBL" id="MDL2397798.1"/>
    </source>
</evidence>
<dbReference type="RefSeq" id="WP_285866592.1">
    <property type="nucleotide sequence ID" value="NZ_JARFYM010000002.1"/>
</dbReference>
<comment type="similarity">
    <text evidence="1 2">Belongs to the phD/YefM antitoxin family.</text>
</comment>
<gene>
    <name evidence="3" type="ORF">PY649_02740</name>
</gene>
<dbReference type="InterPro" id="IPR006442">
    <property type="entry name" value="Antitoxin_Phd/YefM"/>
</dbReference>
<dbReference type="Pfam" id="PF02604">
    <property type="entry name" value="PhdYeFM_antitox"/>
    <property type="match status" value="1"/>
</dbReference>
<organism evidence="3 4">
    <name type="scientific">Rhizobium mayense</name>
    <dbReference type="NCBI Taxonomy" id="1312184"/>
    <lineage>
        <taxon>Bacteria</taxon>
        <taxon>Pseudomonadati</taxon>
        <taxon>Pseudomonadota</taxon>
        <taxon>Alphaproteobacteria</taxon>
        <taxon>Hyphomicrobiales</taxon>
        <taxon>Rhizobiaceae</taxon>
        <taxon>Rhizobium/Agrobacterium group</taxon>
        <taxon>Rhizobium</taxon>
    </lineage>
</organism>
<dbReference type="NCBIfam" id="TIGR01552">
    <property type="entry name" value="phd_fam"/>
    <property type="match status" value="1"/>
</dbReference>
<comment type="caution">
    <text evidence="3">The sequence shown here is derived from an EMBL/GenBank/DDBJ whole genome shotgun (WGS) entry which is preliminary data.</text>
</comment>
<protein>
    <recommendedName>
        <fullName evidence="2">Antitoxin</fullName>
    </recommendedName>
</protein>
<dbReference type="SUPFAM" id="SSF143120">
    <property type="entry name" value="YefM-like"/>
    <property type="match status" value="1"/>
</dbReference>
<name>A0ABT7JN80_9HYPH</name>
<proteinExistence type="inferred from homology"/>
<dbReference type="Proteomes" id="UP001172645">
    <property type="component" value="Unassembled WGS sequence"/>
</dbReference>
<comment type="function">
    <text evidence="2">Antitoxin component of a type II toxin-antitoxin (TA) system.</text>
</comment>
<reference evidence="3" key="1">
    <citation type="submission" date="2023-06" db="EMBL/GenBank/DDBJ databases">
        <title>Phylogenetic Diversity of Rhizobium strains.</title>
        <authorList>
            <person name="Moura F.T."/>
            <person name="Helene L.C.F."/>
            <person name="Hungria M."/>
        </authorList>
    </citation>
    <scope>NUCLEOTIDE SEQUENCE</scope>
    <source>
        <strain evidence="3">CCGE526</strain>
    </source>
</reference>
<evidence type="ECO:0000313" key="4">
    <source>
        <dbReference type="Proteomes" id="UP001172645"/>
    </source>
</evidence>
<keyword evidence="4" id="KW-1185">Reference proteome</keyword>
<sequence length="81" mass="9159">MKTIEIDDTESVLTTLVDDALNGNRCVITRHGEHAAVILSYNEYRRLEQAVPSLGWLLTTAPLEEDDLPVRKPARCRLLEL</sequence>
<evidence type="ECO:0000256" key="2">
    <source>
        <dbReference type="RuleBase" id="RU362080"/>
    </source>
</evidence>
<evidence type="ECO:0000256" key="1">
    <source>
        <dbReference type="ARBA" id="ARBA00009981"/>
    </source>
</evidence>
<dbReference type="InterPro" id="IPR036165">
    <property type="entry name" value="YefM-like_sf"/>
</dbReference>
<dbReference type="EMBL" id="JARFYM010000002">
    <property type="protein sequence ID" value="MDL2397798.1"/>
    <property type="molecule type" value="Genomic_DNA"/>
</dbReference>